<dbReference type="EMBL" id="CCEJ010000005">
    <property type="protein sequence ID" value="CDR34118.1"/>
    <property type="molecule type" value="Genomic_DNA"/>
</dbReference>
<evidence type="ECO:0000313" key="3">
    <source>
        <dbReference type="Proteomes" id="UP000031552"/>
    </source>
</evidence>
<feature type="domain" description="VOC" evidence="1">
    <location>
        <begin position="8"/>
        <end position="124"/>
    </location>
</feature>
<dbReference type="PANTHER" id="PTHR33993">
    <property type="entry name" value="GLYOXALASE-RELATED"/>
    <property type="match status" value="1"/>
</dbReference>
<evidence type="ECO:0000313" key="2">
    <source>
        <dbReference type="EMBL" id="CDR34118.1"/>
    </source>
</evidence>
<dbReference type="AlphaFoldDB" id="A0A090D278"/>
<gene>
    <name evidence="2" type="ORF">CSEC_1298</name>
</gene>
<comment type="caution">
    <text evidence="2">The sequence shown here is derived from an EMBL/GenBank/DDBJ whole genome shotgun (WGS) entry which is preliminary data.</text>
</comment>
<dbReference type="InterPro" id="IPR029068">
    <property type="entry name" value="Glyas_Bleomycin-R_OHBP_Dase"/>
</dbReference>
<reference evidence="2" key="2">
    <citation type="submission" date="2014-09" db="EMBL/GenBank/DDBJ databases">
        <title>Criblamydia sequanensis harbors a mega-plasmid encoding arsenite resistance.</title>
        <authorList>
            <person name="Bertelli C."/>
            <person name="Goesmann A."/>
            <person name="Greub G."/>
        </authorList>
    </citation>
    <scope>NUCLEOTIDE SEQUENCE [LARGE SCALE GENOMIC DNA]</scope>
    <source>
        <strain evidence="2">CRIB-18</strain>
    </source>
</reference>
<sequence length="128" mass="14338">MDRPKTGDICWNELCTPNAKAAKDFYGKVFGWKFEDHDSGDTTYSMIKSNGKEFGGIWSIPKNMENQIPPHWMAYILVENLEEALSKAETNGATTMKPPTTVGDMGRFAIIVDPTGAHIALWQPFIQK</sequence>
<name>A0A090D278_9BACT</name>
<evidence type="ECO:0000259" key="1">
    <source>
        <dbReference type="PROSITE" id="PS51819"/>
    </source>
</evidence>
<dbReference type="OrthoDB" id="9792323at2"/>
<organism evidence="2 3">
    <name type="scientific">Candidatus Criblamydia sequanensis CRIB-18</name>
    <dbReference type="NCBI Taxonomy" id="1437425"/>
    <lineage>
        <taxon>Bacteria</taxon>
        <taxon>Pseudomonadati</taxon>
        <taxon>Chlamydiota</taxon>
        <taxon>Chlamydiia</taxon>
        <taxon>Parachlamydiales</taxon>
        <taxon>Candidatus Criblamydiaceae</taxon>
        <taxon>Candidatus Criblamydia</taxon>
    </lineage>
</organism>
<dbReference type="InterPro" id="IPR052164">
    <property type="entry name" value="Anthracycline_SecMetBiosynth"/>
</dbReference>
<dbReference type="SUPFAM" id="SSF54593">
    <property type="entry name" value="Glyoxalase/Bleomycin resistance protein/Dihydroxybiphenyl dioxygenase"/>
    <property type="match status" value="1"/>
</dbReference>
<dbReference type="Proteomes" id="UP000031552">
    <property type="component" value="Unassembled WGS sequence"/>
</dbReference>
<keyword evidence="3" id="KW-1185">Reference proteome</keyword>
<proteinExistence type="predicted"/>
<dbReference type="InterPro" id="IPR004360">
    <property type="entry name" value="Glyas_Fos-R_dOase_dom"/>
</dbReference>
<dbReference type="Pfam" id="PF00903">
    <property type="entry name" value="Glyoxalase"/>
    <property type="match status" value="1"/>
</dbReference>
<reference evidence="2" key="1">
    <citation type="submission" date="2013-12" db="EMBL/GenBank/DDBJ databases">
        <authorList>
            <person name="Linke B."/>
        </authorList>
    </citation>
    <scope>NUCLEOTIDE SEQUENCE [LARGE SCALE GENOMIC DNA]</scope>
    <source>
        <strain evidence="2">CRIB-18</strain>
    </source>
</reference>
<dbReference type="eggNOG" id="COG3324">
    <property type="taxonomic scope" value="Bacteria"/>
</dbReference>
<dbReference type="PANTHER" id="PTHR33993:SF14">
    <property type="entry name" value="GB|AAF24581.1"/>
    <property type="match status" value="1"/>
</dbReference>
<dbReference type="STRING" id="1437425.CSEC_1298"/>
<dbReference type="InterPro" id="IPR037523">
    <property type="entry name" value="VOC_core"/>
</dbReference>
<dbReference type="Gene3D" id="3.10.180.10">
    <property type="entry name" value="2,3-Dihydroxybiphenyl 1,2-Dioxygenase, domain 1"/>
    <property type="match status" value="1"/>
</dbReference>
<protein>
    <recommendedName>
        <fullName evidence="1">VOC domain-containing protein</fullName>
    </recommendedName>
</protein>
<dbReference type="RefSeq" id="WP_041017736.1">
    <property type="nucleotide sequence ID" value="NZ_CCEJ010000005.1"/>
</dbReference>
<dbReference type="CDD" id="cd07247">
    <property type="entry name" value="SgaA_N_like"/>
    <property type="match status" value="1"/>
</dbReference>
<dbReference type="PROSITE" id="PS51819">
    <property type="entry name" value="VOC"/>
    <property type="match status" value="1"/>
</dbReference>
<accession>A0A090D278</accession>